<evidence type="ECO:0000256" key="5">
    <source>
        <dbReference type="ARBA" id="ARBA00023033"/>
    </source>
</evidence>
<dbReference type="AlphaFoldDB" id="A0A5N6U5E8"/>
<accession>A0A5N6U5E8</accession>
<reference evidence="6 7" key="1">
    <citation type="submission" date="2019-04" db="EMBL/GenBank/DDBJ databases">
        <title>Friends and foes A comparative genomics study of 23 Aspergillus species from section Flavi.</title>
        <authorList>
            <consortium name="DOE Joint Genome Institute"/>
            <person name="Kjaerbolling I."/>
            <person name="Vesth T."/>
            <person name="Frisvad J.C."/>
            <person name="Nybo J.L."/>
            <person name="Theobald S."/>
            <person name="Kildgaard S."/>
            <person name="Isbrandt T."/>
            <person name="Kuo A."/>
            <person name="Sato A."/>
            <person name="Lyhne E.K."/>
            <person name="Kogle M.E."/>
            <person name="Wiebenga A."/>
            <person name="Kun R.S."/>
            <person name="Lubbers R.J."/>
            <person name="Makela M.R."/>
            <person name="Barry K."/>
            <person name="Chovatia M."/>
            <person name="Clum A."/>
            <person name="Daum C."/>
            <person name="Haridas S."/>
            <person name="He G."/>
            <person name="LaButti K."/>
            <person name="Lipzen A."/>
            <person name="Mondo S."/>
            <person name="Riley R."/>
            <person name="Salamov A."/>
            <person name="Simmons B.A."/>
            <person name="Magnuson J.K."/>
            <person name="Henrissat B."/>
            <person name="Mortensen U.H."/>
            <person name="Larsen T.O."/>
            <person name="Devries R.P."/>
            <person name="Grigoriev I.V."/>
            <person name="Machida M."/>
            <person name="Baker S.E."/>
            <person name="Andersen M.R."/>
        </authorList>
    </citation>
    <scope>NUCLEOTIDE SEQUENCE [LARGE SCALE GENOMIC DNA]</scope>
    <source>
        <strain evidence="6 7">IBT 18842</strain>
    </source>
</reference>
<dbReference type="PANTHER" id="PTHR43872:SF1">
    <property type="entry name" value="MONOOXYGENASE, PUTATIVE (AFU_ORTHOLOGUE AFUA_8G02570)-RELATED"/>
    <property type="match status" value="1"/>
</dbReference>
<dbReference type="OrthoDB" id="66881at2759"/>
<evidence type="ECO:0000313" key="6">
    <source>
        <dbReference type="EMBL" id="KAE8153808.1"/>
    </source>
</evidence>
<gene>
    <name evidence="6" type="ORF">BDV25DRAFT_168306</name>
</gene>
<evidence type="ECO:0000256" key="3">
    <source>
        <dbReference type="ARBA" id="ARBA00022827"/>
    </source>
</evidence>
<evidence type="ECO:0000256" key="2">
    <source>
        <dbReference type="ARBA" id="ARBA00022630"/>
    </source>
</evidence>
<sequence length="496" mass="55694">MEMTPQEYDVVIIGAGISGVNTAYRIQSSLPSHTYVLLEARNALGGTWDLFRYPGIRSDSDLYTFGFSWYPWPSSRPIAEASEITNYMKEAASTFGIDKHILYDHKVETASWSTVHQTWSLNVTHGDHVHCSLITTRFIVFGTGYYDYDRPLPAQIPGLDTFSGQVIHPQFWPEGFDYTGKDVVVIGSGATAITIIPKLAETAAHVTMLQRSPTYILSLPNKREKSCLERVLPVSLSRKMARIRRFVTSAMFFKFCRTFPNAARWLLQRETCKRLPQHIPYNPHFIPRYNPWDQRLCICPDGDFFNSLHTGRADVKTDTIATVTGSGIELASGETLKTDVIVTATGLKLQFGGNVKILVDGKPYNMSDKYMWNGILLQDLPNAALVIGYTNASWTLGADATGTFVTRFLRHMHKKRIGMAIPRVHDATQLTSCRLLDLSSTYVTAAERNVPKAAEQGPWQPRKGYLSDMAFAKYGSLDNSLELIERTDTMVTKKHV</sequence>
<dbReference type="SUPFAM" id="SSF51905">
    <property type="entry name" value="FAD/NAD(P)-binding domain"/>
    <property type="match status" value="1"/>
</dbReference>
<dbReference type="Pfam" id="PF00743">
    <property type="entry name" value="FMO-like"/>
    <property type="match status" value="1"/>
</dbReference>
<protein>
    <submittedName>
        <fullName evidence="6">Putative flavin-binding monooxygenase</fullName>
    </submittedName>
</protein>
<keyword evidence="5 6" id="KW-0503">Monooxygenase</keyword>
<dbReference type="EMBL" id="ML742035">
    <property type="protein sequence ID" value="KAE8153808.1"/>
    <property type="molecule type" value="Genomic_DNA"/>
</dbReference>
<comment type="cofactor">
    <cofactor evidence="1">
        <name>FAD</name>
        <dbReference type="ChEBI" id="CHEBI:57692"/>
    </cofactor>
</comment>
<name>A0A5N6U5E8_ASPAV</name>
<evidence type="ECO:0000256" key="1">
    <source>
        <dbReference type="ARBA" id="ARBA00001974"/>
    </source>
</evidence>
<dbReference type="GO" id="GO:0004499">
    <property type="term" value="F:N,N-dimethylaniline monooxygenase activity"/>
    <property type="evidence" value="ECO:0007669"/>
    <property type="project" value="InterPro"/>
</dbReference>
<dbReference type="GO" id="GO:0050660">
    <property type="term" value="F:flavin adenine dinucleotide binding"/>
    <property type="evidence" value="ECO:0007669"/>
    <property type="project" value="InterPro"/>
</dbReference>
<dbReference type="PANTHER" id="PTHR43872">
    <property type="entry name" value="MONOOXYGENASE, PUTATIVE (AFU_ORTHOLOGUE AFUA_8G02570)-RELATED"/>
    <property type="match status" value="1"/>
</dbReference>
<keyword evidence="3" id="KW-0274">FAD</keyword>
<dbReference type="InterPro" id="IPR020946">
    <property type="entry name" value="Flavin_mOase-like"/>
</dbReference>
<dbReference type="Gene3D" id="3.50.50.60">
    <property type="entry name" value="FAD/NAD(P)-binding domain"/>
    <property type="match status" value="1"/>
</dbReference>
<dbReference type="Proteomes" id="UP000325780">
    <property type="component" value="Unassembled WGS sequence"/>
</dbReference>
<dbReference type="InterPro" id="IPR051820">
    <property type="entry name" value="FAD-binding_MO"/>
</dbReference>
<keyword evidence="7" id="KW-1185">Reference proteome</keyword>
<keyword evidence="4" id="KW-0560">Oxidoreductase</keyword>
<organism evidence="6 7">
    <name type="scientific">Aspergillus avenaceus</name>
    <dbReference type="NCBI Taxonomy" id="36643"/>
    <lineage>
        <taxon>Eukaryota</taxon>
        <taxon>Fungi</taxon>
        <taxon>Dikarya</taxon>
        <taxon>Ascomycota</taxon>
        <taxon>Pezizomycotina</taxon>
        <taxon>Eurotiomycetes</taxon>
        <taxon>Eurotiomycetidae</taxon>
        <taxon>Eurotiales</taxon>
        <taxon>Aspergillaceae</taxon>
        <taxon>Aspergillus</taxon>
        <taxon>Aspergillus subgen. Circumdati</taxon>
    </lineage>
</organism>
<dbReference type="GO" id="GO:0050661">
    <property type="term" value="F:NADP binding"/>
    <property type="evidence" value="ECO:0007669"/>
    <property type="project" value="InterPro"/>
</dbReference>
<keyword evidence="2" id="KW-0285">Flavoprotein</keyword>
<evidence type="ECO:0000256" key="4">
    <source>
        <dbReference type="ARBA" id="ARBA00023002"/>
    </source>
</evidence>
<dbReference type="InterPro" id="IPR036188">
    <property type="entry name" value="FAD/NAD-bd_sf"/>
</dbReference>
<proteinExistence type="predicted"/>
<evidence type="ECO:0000313" key="7">
    <source>
        <dbReference type="Proteomes" id="UP000325780"/>
    </source>
</evidence>